<dbReference type="PANTHER" id="PTHR11848:SF262">
    <property type="entry name" value="LD29161P"/>
    <property type="match status" value="1"/>
</dbReference>
<reference evidence="9" key="1">
    <citation type="submission" date="2022-01" db="EMBL/GenBank/DDBJ databases">
        <authorList>
            <person name="King R."/>
        </authorList>
    </citation>
    <scope>NUCLEOTIDE SEQUENCE</scope>
</reference>
<dbReference type="Pfam" id="PF00019">
    <property type="entry name" value="TGF_beta"/>
    <property type="match status" value="1"/>
</dbReference>
<evidence type="ECO:0000256" key="1">
    <source>
        <dbReference type="ARBA" id="ARBA00004613"/>
    </source>
</evidence>
<evidence type="ECO:0000259" key="8">
    <source>
        <dbReference type="PROSITE" id="PS51362"/>
    </source>
</evidence>
<keyword evidence="5" id="KW-1015">Disulfide bond</keyword>
<organism evidence="9 10">
    <name type="scientific">Diabrotica balteata</name>
    <name type="common">Banded cucumber beetle</name>
    <dbReference type="NCBI Taxonomy" id="107213"/>
    <lineage>
        <taxon>Eukaryota</taxon>
        <taxon>Metazoa</taxon>
        <taxon>Ecdysozoa</taxon>
        <taxon>Arthropoda</taxon>
        <taxon>Hexapoda</taxon>
        <taxon>Insecta</taxon>
        <taxon>Pterygota</taxon>
        <taxon>Neoptera</taxon>
        <taxon>Endopterygota</taxon>
        <taxon>Coleoptera</taxon>
        <taxon>Polyphaga</taxon>
        <taxon>Cucujiformia</taxon>
        <taxon>Chrysomeloidea</taxon>
        <taxon>Chrysomelidae</taxon>
        <taxon>Galerucinae</taxon>
        <taxon>Diabroticina</taxon>
        <taxon>Diabroticites</taxon>
        <taxon>Diabrotica</taxon>
    </lineage>
</organism>
<dbReference type="SMART" id="SM00204">
    <property type="entry name" value="TGFB"/>
    <property type="match status" value="1"/>
</dbReference>
<proteinExistence type="inferred from homology"/>
<evidence type="ECO:0000256" key="3">
    <source>
        <dbReference type="ARBA" id="ARBA00022525"/>
    </source>
</evidence>
<dbReference type="GO" id="GO:0005615">
    <property type="term" value="C:extracellular space"/>
    <property type="evidence" value="ECO:0007669"/>
    <property type="project" value="TreeGrafter"/>
</dbReference>
<feature type="domain" description="TGF-beta family profile" evidence="8">
    <location>
        <begin position="279"/>
        <end position="414"/>
    </location>
</feature>
<dbReference type="PROSITE" id="PS00250">
    <property type="entry name" value="TGF_BETA_1"/>
    <property type="match status" value="1"/>
</dbReference>
<evidence type="ECO:0000313" key="10">
    <source>
        <dbReference type="Proteomes" id="UP001153709"/>
    </source>
</evidence>
<comment type="subcellular location">
    <subcellularLocation>
        <location evidence="1">Secreted</location>
    </subcellularLocation>
</comment>
<sequence length="481" mass="53796">MEAFKPFLSFAKTTANVSDVRVPEYTELTNVESFENEIGRAQSSSSQDTQSNNSGTSNNDIIQVQPSAVTPRSSGGPKVTFERKTPIATKENRKRHSQPSTSVKEIITYFKGKKVSFDAIDQLFLAHACTLKTFSPRRQIETKMKIAQVIMEQELLQLGECPTNQSRSASADTYPNVSSLKTDFTEINEKNGFINLTNKEEYVSYQSAKLQGPSSASTTKADYVSFQSSSLQSLSSASTNKDDYVSYQSASLQGPSSASTNKEDYTPFVEISTVEAKHRVRRNIGLNCDDESNETICCRYPLMVDFEAIGLDFIIAPKRYDAYMCSGECPYVTLQSQEKERFRKASTTPYLAAEKILLDHILFLHAMSGSDTTSALFNQGKLKFLKVLQKNKDLQSLIESFKYPNLSQDEIATAGNRFLTALYGKKETKLNDLRYKQYVSSSFKNKTNISSLPPSEAAARKHSLRVYYQVQQWLSGQATPN</sequence>
<feature type="compositionally biased region" description="Low complexity" evidence="7">
    <location>
        <begin position="42"/>
        <end position="60"/>
    </location>
</feature>
<dbReference type="InterPro" id="IPR017948">
    <property type="entry name" value="TGFb_CS"/>
</dbReference>
<dbReference type="PROSITE" id="PS51362">
    <property type="entry name" value="TGF_BETA_2"/>
    <property type="match status" value="1"/>
</dbReference>
<dbReference type="PANTHER" id="PTHR11848">
    <property type="entry name" value="TGF-BETA FAMILY"/>
    <property type="match status" value="1"/>
</dbReference>
<comment type="similarity">
    <text evidence="2 6">Belongs to the TGF-beta family.</text>
</comment>
<evidence type="ECO:0000256" key="2">
    <source>
        <dbReference type="ARBA" id="ARBA00006656"/>
    </source>
</evidence>
<keyword evidence="10" id="KW-1185">Reference proteome</keyword>
<dbReference type="GO" id="GO:0005125">
    <property type="term" value="F:cytokine activity"/>
    <property type="evidence" value="ECO:0007669"/>
    <property type="project" value="TreeGrafter"/>
</dbReference>
<dbReference type="Proteomes" id="UP001153709">
    <property type="component" value="Chromosome 3"/>
</dbReference>
<accession>A0A9N9SUI6</accession>
<dbReference type="InterPro" id="IPR015615">
    <property type="entry name" value="TGF-beta-rel"/>
</dbReference>
<dbReference type="OrthoDB" id="6781249at2759"/>
<dbReference type="GO" id="GO:0008083">
    <property type="term" value="F:growth factor activity"/>
    <property type="evidence" value="ECO:0007669"/>
    <property type="project" value="UniProtKB-KW"/>
</dbReference>
<dbReference type="InterPro" id="IPR001839">
    <property type="entry name" value="TGF-b_C"/>
</dbReference>
<protein>
    <recommendedName>
        <fullName evidence="8">TGF-beta family profile domain-containing protein</fullName>
    </recommendedName>
</protein>
<feature type="compositionally biased region" description="Polar residues" evidence="7">
    <location>
        <begin position="61"/>
        <end position="73"/>
    </location>
</feature>
<name>A0A9N9SUI6_DIABA</name>
<keyword evidence="3" id="KW-0964">Secreted</keyword>
<evidence type="ECO:0000313" key="9">
    <source>
        <dbReference type="EMBL" id="CAG9832124.1"/>
    </source>
</evidence>
<evidence type="ECO:0000256" key="7">
    <source>
        <dbReference type="SAM" id="MobiDB-lite"/>
    </source>
</evidence>
<evidence type="ECO:0000256" key="6">
    <source>
        <dbReference type="RuleBase" id="RU000354"/>
    </source>
</evidence>
<dbReference type="Gene3D" id="2.10.90.10">
    <property type="entry name" value="Cystine-knot cytokines"/>
    <property type="match status" value="1"/>
</dbReference>
<dbReference type="InterPro" id="IPR029034">
    <property type="entry name" value="Cystine-knot_cytokine"/>
</dbReference>
<gene>
    <name evidence="9" type="ORF">DIABBA_LOCUS5655</name>
</gene>
<dbReference type="AlphaFoldDB" id="A0A9N9SUI6"/>
<evidence type="ECO:0000256" key="4">
    <source>
        <dbReference type="ARBA" id="ARBA00023030"/>
    </source>
</evidence>
<dbReference type="EMBL" id="OU898278">
    <property type="protein sequence ID" value="CAG9832124.1"/>
    <property type="molecule type" value="Genomic_DNA"/>
</dbReference>
<feature type="region of interest" description="Disordered" evidence="7">
    <location>
        <begin position="36"/>
        <end position="102"/>
    </location>
</feature>
<dbReference type="SUPFAM" id="SSF57501">
    <property type="entry name" value="Cystine-knot cytokines"/>
    <property type="match status" value="1"/>
</dbReference>
<evidence type="ECO:0000256" key="5">
    <source>
        <dbReference type="ARBA" id="ARBA00023157"/>
    </source>
</evidence>
<keyword evidence="4 6" id="KW-0339">Growth factor</keyword>